<dbReference type="Gene3D" id="1.10.238.10">
    <property type="entry name" value="EF-hand"/>
    <property type="match status" value="2"/>
</dbReference>
<dbReference type="GO" id="GO:0005509">
    <property type="term" value="F:calcium ion binding"/>
    <property type="evidence" value="ECO:0007669"/>
    <property type="project" value="InterPro"/>
</dbReference>
<feature type="region of interest" description="Disordered" evidence="3">
    <location>
        <begin position="147"/>
        <end position="173"/>
    </location>
</feature>
<feature type="domain" description="EF-hand" evidence="4">
    <location>
        <begin position="116"/>
        <end position="151"/>
    </location>
</feature>
<dbReference type="InterPro" id="IPR018247">
    <property type="entry name" value="EF_Hand_1_Ca_BS"/>
</dbReference>
<dbReference type="InterPro" id="IPR050145">
    <property type="entry name" value="Centrin_CML-like"/>
</dbReference>
<dbReference type="Pfam" id="PF13499">
    <property type="entry name" value="EF-hand_7"/>
    <property type="match status" value="2"/>
</dbReference>
<dbReference type="InterPro" id="IPR011992">
    <property type="entry name" value="EF-hand-dom_pair"/>
</dbReference>
<dbReference type="SMART" id="SM00054">
    <property type="entry name" value="EFh"/>
    <property type="match status" value="4"/>
</dbReference>
<evidence type="ECO:0000256" key="2">
    <source>
        <dbReference type="ARBA" id="ARBA00022837"/>
    </source>
</evidence>
<proteinExistence type="predicted"/>
<evidence type="ECO:0000259" key="4">
    <source>
        <dbReference type="PROSITE" id="PS50222"/>
    </source>
</evidence>
<protein>
    <recommendedName>
        <fullName evidence="4">EF-hand domain-containing protein</fullName>
    </recommendedName>
</protein>
<evidence type="ECO:0000256" key="1">
    <source>
        <dbReference type="ARBA" id="ARBA00022737"/>
    </source>
</evidence>
<dbReference type="CDD" id="cd00051">
    <property type="entry name" value="EFh"/>
    <property type="match status" value="1"/>
</dbReference>
<dbReference type="InterPro" id="IPR002048">
    <property type="entry name" value="EF_hand_dom"/>
</dbReference>
<dbReference type="PROSITE" id="PS00018">
    <property type="entry name" value="EF_HAND_1"/>
    <property type="match status" value="4"/>
</dbReference>
<gene>
    <name evidence="5" type="ORF">PSIN1315_LOCUS1714</name>
</gene>
<accession>A0A7S3B819</accession>
<dbReference type="AlphaFoldDB" id="A0A7S3B819"/>
<feature type="domain" description="EF-hand" evidence="4">
    <location>
        <begin position="80"/>
        <end position="115"/>
    </location>
</feature>
<keyword evidence="1" id="KW-0677">Repeat</keyword>
<dbReference type="PROSITE" id="PS50222">
    <property type="entry name" value="EF_HAND_2"/>
    <property type="match status" value="4"/>
</dbReference>
<feature type="domain" description="EF-hand" evidence="4">
    <location>
        <begin position="44"/>
        <end position="79"/>
    </location>
</feature>
<evidence type="ECO:0000313" key="5">
    <source>
        <dbReference type="EMBL" id="CAE0127827.1"/>
    </source>
</evidence>
<dbReference type="SUPFAM" id="SSF47473">
    <property type="entry name" value="EF-hand"/>
    <property type="match status" value="1"/>
</dbReference>
<organism evidence="5">
    <name type="scientific">Prasinoderma singulare</name>
    <dbReference type="NCBI Taxonomy" id="676789"/>
    <lineage>
        <taxon>Eukaryota</taxon>
        <taxon>Viridiplantae</taxon>
        <taxon>Prasinodermophyta</taxon>
        <taxon>Prasinodermophyceae</taxon>
        <taxon>Prasinodermales</taxon>
        <taxon>Prasinodermaceae</taxon>
        <taxon>Prasinoderma</taxon>
    </lineage>
</organism>
<dbReference type="EMBL" id="HBHY01002696">
    <property type="protein sequence ID" value="CAE0127827.1"/>
    <property type="molecule type" value="Transcribed_RNA"/>
</dbReference>
<reference evidence="5" key="1">
    <citation type="submission" date="2021-01" db="EMBL/GenBank/DDBJ databases">
        <authorList>
            <person name="Corre E."/>
            <person name="Pelletier E."/>
            <person name="Niang G."/>
            <person name="Scheremetjew M."/>
            <person name="Finn R."/>
            <person name="Kale V."/>
            <person name="Holt S."/>
            <person name="Cochrane G."/>
            <person name="Meng A."/>
            <person name="Brown T."/>
            <person name="Cohen L."/>
        </authorList>
    </citation>
    <scope>NUCLEOTIDE SEQUENCE</scope>
    <source>
        <strain evidence="5">RCC927</strain>
    </source>
</reference>
<dbReference type="PANTHER" id="PTHR23050">
    <property type="entry name" value="CALCIUM BINDING PROTEIN"/>
    <property type="match status" value="1"/>
</dbReference>
<dbReference type="FunFam" id="1.10.238.10:FF:000003">
    <property type="entry name" value="Calmodulin A"/>
    <property type="match status" value="1"/>
</dbReference>
<name>A0A7S3B819_9VIRI</name>
<sequence>MSTEEQAELRAAFQALDANGDGELSVDELREGLGTADKAGALGVHGEKLLKALQAMDIDGNGVVDYNEWLASTMAVRKLTNEAAIRSAFEKFDANGDGRISRDEIAKALANAGEQTDDAELAQILREADTDNSGDIDFNEFLTHMRREREAHGNDPIGLPRQLPKSAYQAGAE</sequence>
<evidence type="ECO:0000256" key="3">
    <source>
        <dbReference type="SAM" id="MobiDB-lite"/>
    </source>
</evidence>
<feature type="domain" description="EF-hand" evidence="4">
    <location>
        <begin position="4"/>
        <end position="39"/>
    </location>
</feature>
<keyword evidence="2" id="KW-0106">Calcium</keyword>